<dbReference type="EMBL" id="BMXR01000001">
    <property type="protein sequence ID" value="GGX39059.1"/>
    <property type="molecule type" value="Genomic_DNA"/>
</dbReference>
<comment type="caution">
    <text evidence="2">The sequence shown here is derived from an EMBL/GenBank/DDBJ whole genome shotgun (WGS) entry which is preliminary data.</text>
</comment>
<reference evidence="2" key="2">
    <citation type="submission" date="2020-09" db="EMBL/GenBank/DDBJ databases">
        <authorList>
            <person name="Sun Q."/>
            <person name="Kim S."/>
        </authorList>
    </citation>
    <scope>NUCLEOTIDE SEQUENCE</scope>
    <source>
        <strain evidence="2">KCTC 22169</strain>
    </source>
</reference>
<gene>
    <name evidence="2" type="ORF">GCM10007392_01700</name>
</gene>
<dbReference type="RefSeq" id="WP_189606601.1">
    <property type="nucleotide sequence ID" value="NZ_BMXR01000001.1"/>
</dbReference>
<name>A0A918N6B0_9GAMM</name>
<evidence type="ECO:0000313" key="2">
    <source>
        <dbReference type="EMBL" id="GGX39059.1"/>
    </source>
</evidence>
<evidence type="ECO:0000259" key="1">
    <source>
        <dbReference type="Pfam" id="PF19266"/>
    </source>
</evidence>
<feature type="domain" description="Contractile injection system tube protein N-terminal" evidence="1">
    <location>
        <begin position="23"/>
        <end position="184"/>
    </location>
</feature>
<accession>A0A918N6B0</accession>
<dbReference type="AlphaFoldDB" id="A0A918N6B0"/>
<protein>
    <recommendedName>
        <fullName evidence="1">Contractile injection system tube protein N-terminal domain-containing protein</fullName>
    </recommendedName>
</protein>
<dbReference type="InterPro" id="IPR045361">
    <property type="entry name" value="CIS_tube_prot_N"/>
</dbReference>
<reference evidence="2" key="1">
    <citation type="journal article" date="2014" name="Int. J. Syst. Evol. Microbiol.">
        <title>Complete genome sequence of Corynebacterium casei LMG S-19264T (=DSM 44701T), isolated from a smear-ripened cheese.</title>
        <authorList>
            <consortium name="US DOE Joint Genome Institute (JGI-PGF)"/>
            <person name="Walter F."/>
            <person name="Albersmeier A."/>
            <person name="Kalinowski J."/>
            <person name="Ruckert C."/>
        </authorList>
    </citation>
    <scope>NUCLEOTIDE SEQUENCE</scope>
    <source>
        <strain evidence="2">KCTC 22169</strain>
    </source>
</reference>
<sequence>MIPNVTRGVLVEYGLNVPPLILEFEFNPQTLSRTRSISITTGNAPGTRGGYDFAFPWETHRVAQGVEVEPEQFSLDILVDATDRMADVNHPAHAVANEFGIEPDLDTLRSMVEPKSQGPGGVQTLASLGQGSGRAFERDQYPSVLLLVWGTHILPVFLSSVQVDETAHLPNLRPYRANVNLSFQVIEGNNPFYQVEQVRQAVGAGLNTARSAATVLSRVFGGG</sequence>
<dbReference type="Proteomes" id="UP000626148">
    <property type="component" value="Unassembled WGS sequence"/>
</dbReference>
<dbReference type="Pfam" id="PF19266">
    <property type="entry name" value="CIS_tube"/>
    <property type="match status" value="1"/>
</dbReference>
<keyword evidence="3" id="KW-1185">Reference proteome</keyword>
<evidence type="ECO:0000313" key="3">
    <source>
        <dbReference type="Proteomes" id="UP000626148"/>
    </source>
</evidence>
<proteinExistence type="predicted"/>
<organism evidence="2 3">
    <name type="scientific">Saccharospirillum salsuginis</name>
    <dbReference type="NCBI Taxonomy" id="418750"/>
    <lineage>
        <taxon>Bacteria</taxon>
        <taxon>Pseudomonadati</taxon>
        <taxon>Pseudomonadota</taxon>
        <taxon>Gammaproteobacteria</taxon>
        <taxon>Oceanospirillales</taxon>
        <taxon>Saccharospirillaceae</taxon>
        <taxon>Saccharospirillum</taxon>
    </lineage>
</organism>